<dbReference type="AlphaFoldDB" id="A0AAU9J1G4"/>
<comment type="caution">
    <text evidence="3">The sequence shown here is derived from an EMBL/GenBank/DDBJ whole genome shotgun (WGS) entry which is preliminary data.</text>
</comment>
<keyword evidence="4" id="KW-1185">Reference proteome</keyword>
<feature type="coiled-coil region" evidence="1">
    <location>
        <begin position="195"/>
        <end position="279"/>
    </location>
</feature>
<gene>
    <name evidence="3" type="ORF">BSTOLATCC_MIC11459</name>
</gene>
<protein>
    <submittedName>
        <fullName evidence="3">Uncharacterized protein</fullName>
    </submittedName>
</protein>
<reference evidence="3" key="1">
    <citation type="submission" date="2021-09" db="EMBL/GenBank/DDBJ databases">
        <authorList>
            <consortium name="AG Swart"/>
            <person name="Singh M."/>
            <person name="Singh A."/>
            <person name="Seah K."/>
            <person name="Emmerich C."/>
        </authorList>
    </citation>
    <scope>NUCLEOTIDE SEQUENCE</scope>
    <source>
        <strain evidence="3">ATCC30299</strain>
    </source>
</reference>
<feature type="coiled-coil region" evidence="1">
    <location>
        <begin position="682"/>
        <end position="751"/>
    </location>
</feature>
<evidence type="ECO:0000313" key="4">
    <source>
        <dbReference type="Proteomes" id="UP001162131"/>
    </source>
</evidence>
<name>A0AAU9J1G4_9CILI</name>
<keyword evidence="1" id="KW-0175">Coiled coil</keyword>
<feature type="compositionally biased region" description="Polar residues" evidence="2">
    <location>
        <begin position="12"/>
        <end position="22"/>
    </location>
</feature>
<dbReference type="Proteomes" id="UP001162131">
    <property type="component" value="Unassembled WGS sequence"/>
</dbReference>
<feature type="compositionally biased region" description="Polar residues" evidence="2">
    <location>
        <begin position="1172"/>
        <end position="1188"/>
    </location>
</feature>
<feature type="coiled-coil region" evidence="1">
    <location>
        <begin position="938"/>
        <end position="1114"/>
    </location>
</feature>
<evidence type="ECO:0000313" key="3">
    <source>
        <dbReference type="EMBL" id="CAG9314454.1"/>
    </source>
</evidence>
<feature type="region of interest" description="Disordered" evidence="2">
    <location>
        <begin position="1135"/>
        <end position="1188"/>
    </location>
</feature>
<sequence length="1188" mass="141998">MEAENFPRKPRQSGSDWNPSNQNSIEVLKQSLQKDFDSQLEYAKKLYEDRIESITSYSRQFYESSQTDEVLHVMKESEISDQFVNQRMRELYEETMLKERDQTIENLHKELLELKAQITASEQEKQRLKSEEIKAKQLEREMNEARSKMAAMRIEFEEAVKRKDKEWQQKSEDVNNSRILSKKVEDQLFESEARIHRLTLNLEELNSYYEKEKNKTQLLENENGSLKKEIFELREQAFSRNRWDQGESNRQVQKISEEYERIRNYCQQLEAERDQILSDRGKMELIIQAEQKASHEVLDQLQKKYKTRAKHFKKKIIEQKNTIENLEQQLASYKKVSEEQRKDLEKKRGEVKDDLKKVKEEWEKRCHEILLESQRKEAELQNRHQMQLSSIQSQWQQAMEQRITELQQDIQTNRAKSIENDARILIEAKIAELEAEYVPKKKFEEVLKEKEKMIKELQQLKQLETTINAYKEESQNRLQENQAELEKLYKIKQILEEQLDTEKETKEELIMEIQKIKEYYEDEERSKKGVLQKLDAAFEKIGKLEGMCEEEKRKRVQIESEEEAMKRIVEDYKQRLQEQEEQLSTAQQRYENRIKQNTESLEDELEKERSKAKTLSRELQTLKDDLEYIQQEKAEVQQNFTTIKFQLDESKRNRFEESSKFEEESARHMETRSKLLQSEGRNKHLCSELEGYEKKVSDLKEALRSNETEMMKLKNKLYEYDNELSCTDNEKRLIQKQLGLAEAESAELKERCKNLLKGKLKVLRSDLKALKNFHNNEAQMLRKDINSSIQDLLFRFMEATNFMRKKMDTKVQEVSEEINRQWSQKMQEMEDSISKQSTMSIQQYQEKCAIQEKQLEAVRNAAQLLKKDQKNMIDELERMRKRNFELQENVNKLERDNSQLDSLLKKNSEAFDKLQVEVKQETSKLKQAGDIALDKTKRDLLTKHESELKQALKSLEEAKKDKNETERKFEEQIKTIENLRETELTQLKKRYQDLLDQAYSDLETERDQNLKLKQKFRQVEDETHYLEKEHLNSIQEFELKLTQLERQMKSELDKTASSTIQKASDVERLSQKLREAAKEIEARDEERQENLKEKEKIRAKLQELESKMELQGKNFQTQLSIKEKEIESLRNMLSKSYSESMDQVKRARELDRETQELTRQVRKGTPSRGSVFGQSPAESSRMTPDNLR</sequence>
<dbReference type="EMBL" id="CAJZBQ010000012">
    <property type="protein sequence ID" value="CAG9314454.1"/>
    <property type="molecule type" value="Genomic_DNA"/>
</dbReference>
<feature type="region of interest" description="Disordered" evidence="2">
    <location>
        <begin position="1"/>
        <end position="22"/>
    </location>
</feature>
<feature type="coiled-coil region" evidence="1">
    <location>
        <begin position="841"/>
        <end position="903"/>
    </location>
</feature>
<proteinExistence type="predicted"/>
<feature type="coiled-coil region" evidence="1">
    <location>
        <begin position="97"/>
        <end position="162"/>
    </location>
</feature>
<evidence type="ECO:0000256" key="2">
    <source>
        <dbReference type="SAM" id="MobiDB-lite"/>
    </source>
</evidence>
<accession>A0AAU9J1G4</accession>
<feature type="coiled-coil region" evidence="1">
    <location>
        <begin position="309"/>
        <end position="416"/>
    </location>
</feature>
<feature type="coiled-coil region" evidence="1">
    <location>
        <begin position="440"/>
        <end position="639"/>
    </location>
</feature>
<feature type="compositionally biased region" description="Basic and acidic residues" evidence="2">
    <location>
        <begin position="1142"/>
        <end position="1156"/>
    </location>
</feature>
<organism evidence="3 4">
    <name type="scientific">Blepharisma stoltei</name>
    <dbReference type="NCBI Taxonomy" id="1481888"/>
    <lineage>
        <taxon>Eukaryota</taxon>
        <taxon>Sar</taxon>
        <taxon>Alveolata</taxon>
        <taxon>Ciliophora</taxon>
        <taxon>Postciliodesmatophora</taxon>
        <taxon>Heterotrichea</taxon>
        <taxon>Heterotrichida</taxon>
        <taxon>Blepharismidae</taxon>
        <taxon>Blepharisma</taxon>
    </lineage>
</organism>
<evidence type="ECO:0000256" key="1">
    <source>
        <dbReference type="SAM" id="Coils"/>
    </source>
</evidence>